<reference evidence="3 4" key="2">
    <citation type="journal article" date="2021" name="Genomics">
        <title>High-quality reference genome for Clonorchis sinensis.</title>
        <authorList>
            <person name="Young N.D."/>
            <person name="Stroehlein A.J."/>
            <person name="Kinkar L."/>
            <person name="Wang T."/>
            <person name="Sohn W.M."/>
            <person name="Chang B.C.H."/>
            <person name="Kaur P."/>
            <person name="Weisz D."/>
            <person name="Dudchenko O."/>
            <person name="Aiden E.L."/>
            <person name="Korhonen P.K."/>
            <person name="Gasser R.B."/>
        </authorList>
    </citation>
    <scope>NUCLEOTIDE SEQUENCE [LARGE SCALE GENOMIC DNA]</scope>
    <source>
        <strain evidence="3">Cs-k2</strain>
    </source>
</reference>
<evidence type="ECO:0000313" key="4">
    <source>
        <dbReference type="Proteomes" id="UP000286415"/>
    </source>
</evidence>
<dbReference type="InterPro" id="IPR033121">
    <property type="entry name" value="PEPTIDASE_A1"/>
</dbReference>
<dbReference type="GO" id="GO:0006508">
    <property type="term" value="P:proteolysis"/>
    <property type="evidence" value="ECO:0007669"/>
    <property type="project" value="InterPro"/>
</dbReference>
<organism evidence="3 4">
    <name type="scientific">Clonorchis sinensis</name>
    <name type="common">Chinese liver fluke</name>
    <dbReference type="NCBI Taxonomy" id="79923"/>
    <lineage>
        <taxon>Eukaryota</taxon>
        <taxon>Metazoa</taxon>
        <taxon>Spiralia</taxon>
        <taxon>Lophotrochozoa</taxon>
        <taxon>Platyhelminthes</taxon>
        <taxon>Trematoda</taxon>
        <taxon>Digenea</taxon>
        <taxon>Opisthorchiida</taxon>
        <taxon>Opisthorchiata</taxon>
        <taxon>Opisthorchiidae</taxon>
        <taxon>Clonorchis</taxon>
    </lineage>
</organism>
<dbReference type="InterPro" id="IPR021109">
    <property type="entry name" value="Peptidase_aspartic_dom_sf"/>
</dbReference>
<feature type="disulfide bond" evidence="2">
    <location>
        <begin position="290"/>
        <end position="327"/>
    </location>
</feature>
<comment type="similarity">
    <text evidence="1">Belongs to the peptidase A1 family.</text>
</comment>
<keyword evidence="2" id="KW-1015">Disulfide bond</keyword>
<dbReference type="Proteomes" id="UP000286415">
    <property type="component" value="Unassembled WGS sequence"/>
</dbReference>
<dbReference type="AlphaFoldDB" id="A0A3R7H5Z7"/>
<dbReference type="PANTHER" id="PTHR47966">
    <property type="entry name" value="BETA-SITE APP-CLEAVING ENZYME, ISOFORM A-RELATED"/>
    <property type="match status" value="1"/>
</dbReference>
<evidence type="ECO:0000313" key="3">
    <source>
        <dbReference type="EMBL" id="KAG5441606.1"/>
    </source>
</evidence>
<accession>A0A3R7H5Z7</accession>
<dbReference type="Pfam" id="PF00026">
    <property type="entry name" value="Asp"/>
    <property type="match status" value="1"/>
</dbReference>
<evidence type="ECO:0000256" key="2">
    <source>
        <dbReference type="PIRSR" id="PIRSR601461-2"/>
    </source>
</evidence>
<dbReference type="InParanoid" id="A0A3R7H5Z7"/>
<gene>
    <name evidence="3" type="ORF">CSKR_114017</name>
</gene>
<sequence>MVGTYLLLLHLQWYFLSVHGTREGNESLIKMEEIKLARQKKDAYSHPLHLHPGEYLYMEIAVGTPGQYLNVEVDTSFGTSLIVAKERLQRYDFVFYNVSASTTAEVEPRWVCTEFQSHELEGKKVADVLRIGEYNLRKAHFQMIELIRSRPNFLSSFSGKLGLAPLSQVTTESFAQSLVRLLPEPVFTMWFHPDEDGVYRKGMFSFGGIHEYRYDEPLVYIPLVPTVNLWMVQATKISLGQEIICQQDCNIQFSTADPYFYGPRAKVNLIHRLLQLGSWRDRTGIHRLNCEDEASHPLLNVQFGSVEFQWKTSDLWTMKMERNRIVCVSGIRDATSQTEWAFGHKVMRKLFTVFAWKNARMGLAKASRP</sequence>
<evidence type="ECO:0000256" key="1">
    <source>
        <dbReference type="ARBA" id="ARBA00007447"/>
    </source>
</evidence>
<protein>
    <submittedName>
        <fullName evidence="3">Pregnancy-associated glycoprotein 1</fullName>
    </submittedName>
</protein>
<dbReference type="OrthoDB" id="2747330at2759"/>
<dbReference type="STRING" id="79923.A0A3R7H5Z7"/>
<dbReference type="PROSITE" id="PS51767">
    <property type="entry name" value="PEPTIDASE_A1"/>
    <property type="match status" value="1"/>
</dbReference>
<dbReference type="Gene3D" id="2.40.70.10">
    <property type="entry name" value="Acid Proteases"/>
    <property type="match status" value="2"/>
</dbReference>
<comment type="caution">
    <text evidence="3">The sequence shown here is derived from an EMBL/GenBank/DDBJ whole genome shotgun (WGS) entry which is preliminary data.</text>
</comment>
<dbReference type="EMBL" id="NIRI02000077">
    <property type="protein sequence ID" value="KAG5441606.1"/>
    <property type="molecule type" value="Genomic_DNA"/>
</dbReference>
<dbReference type="InterPro" id="IPR001461">
    <property type="entry name" value="Aspartic_peptidase_A1"/>
</dbReference>
<dbReference type="InterPro" id="IPR034164">
    <property type="entry name" value="Pepsin-like_dom"/>
</dbReference>
<dbReference type="CDD" id="cd05471">
    <property type="entry name" value="pepsin_like"/>
    <property type="match status" value="1"/>
</dbReference>
<dbReference type="SUPFAM" id="SSF50630">
    <property type="entry name" value="Acid proteases"/>
    <property type="match status" value="1"/>
</dbReference>
<keyword evidence="4" id="KW-1185">Reference proteome</keyword>
<dbReference type="PANTHER" id="PTHR47966:SF51">
    <property type="entry name" value="BETA-SITE APP-CLEAVING ENZYME, ISOFORM A-RELATED"/>
    <property type="match status" value="1"/>
</dbReference>
<dbReference type="GO" id="GO:0004190">
    <property type="term" value="F:aspartic-type endopeptidase activity"/>
    <property type="evidence" value="ECO:0007669"/>
    <property type="project" value="InterPro"/>
</dbReference>
<name>A0A3R7H5Z7_CLOSI</name>
<reference evidence="3 4" key="1">
    <citation type="journal article" date="2018" name="Biotechnol. Adv.">
        <title>Improved genomic resources and new bioinformatic workflow for the carcinogenic parasite Clonorchis sinensis: Biotechnological implications.</title>
        <authorList>
            <person name="Wang D."/>
            <person name="Korhonen P.K."/>
            <person name="Gasser R.B."/>
            <person name="Young N.D."/>
        </authorList>
    </citation>
    <scope>NUCLEOTIDE SEQUENCE [LARGE SCALE GENOMIC DNA]</scope>
    <source>
        <strain evidence="3">Cs-k2</strain>
    </source>
</reference>
<proteinExistence type="inferred from homology"/>